<evidence type="ECO:0000313" key="1">
    <source>
        <dbReference type="EMBL" id="AEV29090.1"/>
    </source>
</evidence>
<dbReference type="KEGG" id="sgp:SpiGrapes_1277"/>
<dbReference type="AlphaFoldDB" id="G8QTC3"/>
<dbReference type="OrthoDB" id="9881548at2"/>
<keyword evidence="2" id="KW-1185">Reference proteome</keyword>
<dbReference type="Proteomes" id="UP000005632">
    <property type="component" value="Chromosome"/>
</dbReference>
<proteinExistence type="predicted"/>
<dbReference type="RefSeq" id="WP_014269939.1">
    <property type="nucleotide sequence ID" value="NC_016633.1"/>
</dbReference>
<gene>
    <name evidence="1" type="ordered locus">SpiGrapes_1277</name>
</gene>
<reference evidence="1 2" key="1">
    <citation type="submission" date="2011-11" db="EMBL/GenBank/DDBJ databases">
        <title>Complete sequence of Spirochaeta sp. grapes.</title>
        <authorList>
            <consortium name="US DOE Joint Genome Institute"/>
            <person name="Lucas S."/>
            <person name="Han J."/>
            <person name="Lapidus A."/>
            <person name="Cheng J.-F."/>
            <person name="Goodwin L."/>
            <person name="Pitluck S."/>
            <person name="Peters L."/>
            <person name="Ovchinnikova G."/>
            <person name="Munk A.C."/>
            <person name="Detter J.C."/>
            <person name="Han C."/>
            <person name="Tapia R."/>
            <person name="Land M."/>
            <person name="Hauser L."/>
            <person name="Kyrpides N."/>
            <person name="Ivanova N."/>
            <person name="Pagani I."/>
            <person name="Ritalahtilisa K."/>
            <person name="Loeffler F."/>
            <person name="Woyke T."/>
        </authorList>
    </citation>
    <scope>NUCLEOTIDE SEQUENCE [LARGE SCALE GENOMIC DNA]</scope>
    <source>
        <strain evidence="2">ATCC BAA-1885 / DSM 22778 / Grapes</strain>
    </source>
</reference>
<name>G8QTC3_SPHPG</name>
<sequence length="180" mass="19803">MYKKTLIVVLVILVLVTGSLAARKASVFDISMSHSYRLDDAKAINYQSYVPGARVQINIRPWFGVSLGAMYDFVEGMDDVNRVVMAAEMVLRAPIGFFEPFVAIGPMYSLVLPETPSVPDTYGVQARAGIDIKFGRMFSLGAEGILVAPSLTDLLDNDVAFDYAYIEENLYVGITVKAKF</sequence>
<dbReference type="EMBL" id="CP003155">
    <property type="protein sequence ID" value="AEV29090.1"/>
    <property type="molecule type" value="Genomic_DNA"/>
</dbReference>
<accession>G8QTC3</accession>
<dbReference type="STRING" id="158190.SpiGrapes_1277"/>
<organism evidence="1 2">
    <name type="scientific">Sphaerochaeta pleomorpha (strain ATCC BAA-1885 / DSM 22778 / Grapes)</name>
    <dbReference type="NCBI Taxonomy" id="158190"/>
    <lineage>
        <taxon>Bacteria</taxon>
        <taxon>Pseudomonadati</taxon>
        <taxon>Spirochaetota</taxon>
        <taxon>Spirochaetia</taxon>
        <taxon>Spirochaetales</taxon>
        <taxon>Sphaerochaetaceae</taxon>
        <taxon>Sphaerochaeta</taxon>
    </lineage>
</organism>
<protein>
    <recommendedName>
        <fullName evidence="3">Outer membrane protein beta-barrel domain-containing protein</fullName>
    </recommendedName>
</protein>
<evidence type="ECO:0008006" key="3">
    <source>
        <dbReference type="Google" id="ProtNLM"/>
    </source>
</evidence>
<evidence type="ECO:0000313" key="2">
    <source>
        <dbReference type="Proteomes" id="UP000005632"/>
    </source>
</evidence>
<dbReference type="HOGENOM" id="CLU_1495285_0_0_12"/>